<gene>
    <name evidence="4" type="ordered locus">Caul_2078</name>
</gene>
<feature type="domain" description="Glycosyltransferase subfamily 4-like N-terminal" evidence="3">
    <location>
        <begin position="24"/>
        <end position="230"/>
    </location>
</feature>
<dbReference type="Gene3D" id="3.40.50.2000">
    <property type="entry name" value="Glycogen Phosphorylase B"/>
    <property type="match status" value="2"/>
</dbReference>
<dbReference type="InterPro" id="IPR028098">
    <property type="entry name" value="Glyco_trans_4-like_N"/>
</dbReference>
<dbReference type="STRING" id="366602.Caul_2078"/>
<feature type="domain" description="Glycosyl transferase family 1" evidence="2">
    <location>
        <begin position="264"/>
        <end position="419"/>
    </location>
</feature>
<proteinExistence type="predicted"/>
<dbReference type="Pfam" id="PF00534">
    <property type="entry name" value="Glycos_transf_1"/>
    <property type="match status" value="1"/>
</dbReference>
<dbReference type="PANTHER" id="PTHR46401">
    <property type="entry name" value="GLYCOSYLTRANSFERASE WBBK-RELATED"/>
    <property type="match status" value="1"/>
</dbReference>
<dbReference type="InterPro" id="IPR001296">
    <property type="entry name" value="Glyco_trans_1"/>
</dbReference>
<keyword evidence="1 4" id="KW-0808">Transferase</keyword>
<dbReference type="CAZy" id="GT4">
    <property type="family name" value="Glycosyltransferase Family 4"/>
</dbReference>
<dbReference type="PANTHER" id="PTHR46401:SF2">
    <property type="entry name" value="GLYCOSYLTRANSFERASE WBBK-RELATED"/>
    <property type="match status" value="1"/>
</dbReference>
<dbReference type="GO" id="GO:0016757">
    <property type="term" value="F:glycosyltransferase activity"/>
    <property type="evidence" value="ECO:0007669"/>
    <property type="project" value="InterPro"/>
</dbReference>
<dbReference type="CDD" id="cd03809">
    <property type="entry name" value="GT4_MtfB-like"/>
    <property type="match status" value="1"/>
</dbReference>
<accession>B0T6Z1</accession>
<dbReference type="eggNOG" id="COG0438">
    <property type="taxonomic scope" value="Bacteria"/>
</dbReference>
<sequence precursor="true">MTGGLEGMRVGLDGFNLAMPFGTGVATYARVLSQALRGLGRSIDVVYGLDVPRRTPETLRETLFFSRLGEGRSGGEPPTKPTLGQAMRRVFLSPMTREALEIPVTGRVMREAMVPRLPAFDRLFTLGGLFYLAARHFRRYGRFMTVRLPDPPAIMHWTYPLPLRLEGALNLYTLHDLVPLRLPFTTLDDKGYYDRLIRRCLLTADHIVTVSEASRRDILDLFPVDPDRITNTYQAVSAPRTPPLDGPALAGRLRALFDLRPRGYFLFFGAIEPKKNVGRMIEAYLAAELETPLVLVGPRAWKADDELRLLEGAHGTRLKGVERIRRIDYLPAEHLEALVRGARAVLFPSLYEGFGLPALEAMTLGAPVMAGAAGALPEIVGGAARLVDPHDVDAMAQALRELDGDEALRARLSAAGRERAAAFSMAAYQGRLAALHGRLLGSGESPRRVAAPASLANHPLRGVS</sequence>
<organism evidence="4">
    <name type="scientific">Caulobacter sp. (strain K31)</name>
    <dbReference type="NCBI Taxonomy" id="366602"/>
    <lineage>
        <taxon>Bacteria</taxon>
        <taxon>Pseudomonadati</taxon>
        <taxon>Pseudomonadota</taxon>
        <taxon>Alphaproteobacteria</taxon>
        <taxon>Caulobacterales</taxon>
        <taxon>Caulobacteraceae</taxon>
        <taxon>Caulobacter</taxon>
    </lineage>
</organism>
<evidence type="ECO:0000259" key="3">
    <source>
        <dbReference type="Pfam" id="PF13439"/>
    </source>
</evidence>
<evidence type="ECO:0000313" key="4">
    <source>
        <dbReference type="EMBL" id="ABZ71206.1"/>
    </source>
</evidence>
<protein>
    <submittedName>
        <fullName evidence="4">Glycosyl transferase group 1</fullName>
    </submittedName>
</protein>
<dbReference type="EMBL" id="CP000927">
    <property type="protein sequence ID" value="ABZ71206.1"/>
    <property type="molecule type" value="Genomic_DNA"/>
</dbReference>
<dbReference type="KEGG" id="cak:Caul_2078"/>
<name>B0T6Z1_CAUSK</name>
<evidence type="ECO:0000259" key="2">
    <source>
        <dbReference type="Pfam" id="PF00534"/>
    </source>
</evidence>
<dbReference type="HOGENOM" id="CLU_009583_27_6_5"/>
<evidence type="ECO:0000256" key="1">
    <source>
        <dbReference type="ARBA" id="ARBA00022679"/>
    </source>
</evidence>
<dbReference type="SUPFAM" id="SSF53756">
    <property type="entry name" value="UDP-Glycosyltransferase/glycogen phosphorylase"/>
    <property type="match status" value="1"/>
</dbReference>
<dbReference type="GO" id="GO:0009103">
    <property type="term" value="P:lipopolysaccharide biosynthetic process"/>
    <property type="evidence" value="ECO:0007669"/>
    <property type="project" value="TreeGrafter"/>
</dbReference>
<dbReference type="AlphaFoldDB" id="B0T6Z1"/>
<reference evidence="4" key="1">
    <citation type="submission" date="2008-01" db="EMBL/GenBank/DDBJ databases">
        <title>Complete sequence of chromosome of Caulobacter sp. K31.</title>
        <authorList>
            <consortium name="US DOE Joint Genome Institute"/>
            <person name="Copeland A."/>
            <person name="Lucas S."/>
            <person name="Lapidus A."/>
            <person name="Barry K."/>
            <person name="Glavina del Rio T."/>
            <person name="Dalin E."/>
            <person name="Tice H."/>
            <person name="Pitluck S."/>
            <person name="Bruce D."/>
            <person name="Goodwin L."/>
            <person name="Thompson L.S."/>
            <person name="Brettin T."/>
            <person name="Detter J.C."/>
            <person name="Han C."/>
            <person name="Schmutz J."/>
            <person name="Larimer F."/>
            <person name="Land M."/>
            <person name="Hauser L."/>
            <person name="Kyrpides N."/>
            <person name="Kim E."/>
            <person name="Stephens C."/>
            <person name="Richardson P."/>
        </authorList>
    </citation>
    <scope>NUCLEOTIDE SEQUENCE [LARGE SCALE GENOMIC DNA]</scope>
    <source>
        <strain evidence="4">K31</strain>
    </source>
</reference>
<dbReference type="Pfam" id="PF13439">
    <property type="entry name" value="Glyco_transf_4"/>
    <property type="match status" value="1"/>
</dbReference>